<feature type="coiled-coil region" evidence="1">
    <location>
        <begin position="78"/>
        <end position="144"/>
    </location>
</feature>
<dbReference type="WBParaSite" id="Csp11.Scaffold629.g8784.t1">
    <property type="protein sequence ID" value="Csp11.Scaffold629.g8784.t1"/>
    <property type="gene ID" value="Csp11.Scaffold629.g8784"/>
</dbReference>
<evidence type="ECO:0000313" key="3">
    <source>
        <dbReference type="WBParaSite" id="Csp11.Scaffold629.g8784.t1"/>
    </source>
</evidence>
<dbReference type="Proteomes" id="UP000095282">
    <property type="component" value="Unplaced"/>
</dbReference>
<reference evidence="3" key="1">
    <citation type="submission" date="2016-11" db="UniProtKB">
        <authorList>
            <consortium name="WormBaseParasite"/>
        </authorList>
    </citation>
    <scope>IDENTIFICATION</scope>
</reference>
<dbReference type="PANTHER" id="PTHR31006">
    <property type="entry name" value="F-BOX DOMAIN-CONTAINING PROTEIN-RELATED-RELATED"/>
    <property type="match status" value="1"/>
</dbReference>
<accession>A0A1I7UFG1</accession>
<dbReference type="AlphaFoldDB" id="A0A1I7UFG1"/>
<proteinExistence type="predicted"/>
<keyword evidence="1" id="KW-0175">Coiled coil</keyword>
<dbReference type="STRING" id="1561998.A0A1I7UFG1"/>
<name>A0A1I7UFG1_9PELO</name>
<dbReference type="eggNOG" id="ENOG502RUHF">
    <property type="taxonomic scope" value="Eukaryota"/>
</dbReference>
<evidence type="ECO:0000313" key="2">
    <source>
        <dbReference type="Proteomes" id="UP000095282"/>
    </source>
</evidence>
<keyword evidence="2" id="KW-1185">Reference proteome</keyword>
<sequence length="494" mass="58278">MTENVEKSKVVLTLEKWYEATGTIHTEWFSRALKNSLGKKKVPPDSRFMEFIAKLRELRIQTYEVLTEESESQRTDELRDLREQLARQEKLTEEVMEALNHQNEHLLDLNRELEHDVEELNKRNEDYEEEIKALSSQQLDQETMIENYRDQLSQLQGWPAEYRRLIAPVASRNLMNLNYVAEYQQQVVQEDVNGAIYNNEEMVFSTNWEDLTPDLKGKIIDYLDFKNRYTLKSYQNKENNLRLNLRGTSRSIRATVDSHRYMFDKVYLFAKDNLITTWKHSKCTNYKLSESHNALYSTQEIERISSLVKLIVYILKNCNIKSFYVKELSGIDQSLLRDIEEVIQPQTVRIKHFHAEQLMSTTQFFLKKCWRRLESVVIDDPHFLVDSLIECPPVNSAKCLQVNCDVYHHQLLVLIEKFVERNAPIGAKIRIQCNDTKLWREWLAYCDPMLIANKDANQFLMRTHNDEKQAAIILDSNFLFEISIVPIQVVAPLL</sequence>
<protein>
    <submittedName>
        <fullName evidence="3">F-box domain-containing protein</fullName>
    </submittedName>
</protein>
<dbReference type="InterPro" id="IPR042317">
    <property type="entry name" value="She-1-like"/>
</dbReference>
<organism evidence="2 3">
    <name type="scientific">Caenorhabditis tropicalis</name>
    <dbReference type="NCBI Taxonomy" id="1561998"/>
    <lineage>
        <taxon>Eukaryota</taxon>
        <taxon>Metazoa</taxon>
        <taxon>Ecdysozoa</taxon>
        <taxon>Nematoda</taxon>
        <taxon>Chromadorea</taxon>
        <taxon>Rhabditida</taxon>
        <taxon>Rhabditina</taxon>
        <taxon>Rhabditomorpha</taxon>
        <taxon>Rhabditoidea</taxon>
        <taxon>Rhabditidae</taxon>
        <taxon>Peloderinae</taxon>
        <taxon>Caenorhabditis</taxon>
    </lineage>
</organism>
<evidence type="ECO:0000256" key="1">
    <source>
        <dbReference type="SAM" id="Coils"/>
    </source>
</evidence>
<dbReference type="PANTHER" id="PTHR31006:SF3">
    <property type="entry name" value="F-BOX DOMAIN-CONTAINING PROTEIN-RELATED"/>
    <property type="match status" value="1"/>
</dbReference>